<feature type="region of interest" description="Disordered" evidence="13">
    <location>
        <begin position="723"/>
        <end position="755"/>
    </location>
</feature>
<dbReference type="PANTHER" id="PTHR13140">
    <property type="entry name" value="MYOSIN"/>
    <property type="match status" value="1"/>
</dbReference>
<evidence type="ECO:0000259" key="15">
    <source>
        <dbReference type="PROSITE" id="PS51456"/>
    </source>
</evidence>
<dbReference type="CDD" id="cd00124">
    <property type="entry name" value="MYSc"/>
    <property type="match status" value="1"/>
</dbReference>
<accession>A0ABQ6MD26</accession>
<evidence type="ECO:0000256" key="1">
    <source>
        <dbReference type="ARBA" id="ARBA00022723"/>
    </source>
</evidence>
<organism evidence="16 17">
    <name type="scientific">Tetraparma gracilis</name>
    <dbReference type="NCBI Taxonomy" id="2962635"/>
    <lineage>
        <taxon>Eukaryota</taxon>
        <taxon>Sar</taxon>
        <taxon>Stramenopiles</taxon>
        <taxon>Ochrophyta</taxon>
        <taxon>Bolidophyceae</taxon>
        <taxon>Parmales</taxon>
        <taxon>Triparmaceae</taxon>
        <taxon>Tetraparma</taxon>
    </lineage>
</organism>
<dbReference type="InterPro" id="IPR027417">
    <property type="entry name" value="P-loop_NTPase"/>
</dbReference>
<feature type="region of interest" description="Disordered" evidence="13">
    <location>
        <begin position="1"/>
        <end position="28"/>
    </location>
</feature>
<comment type="similarity">
    <text evidence="11">Belongs to the TRAFAC class myosin-kinesin ATPase superfamily. Myosin family.</text>
</comment>
<evidence type="ECO:0000256" key="12">
    <source>
        <dbReference type="SAM" id="Coils"/>
    </source>
</evidence>
<dbReference type="SUPFAM" id="SSF57903">
    <property type="entry name" value="FYVE/PHD zinc finger"/>
    <property type="match status" value="1"/>
</dbReference>
<keyword evidence="9" id="KW-0040">ANK repeat</keyword>
<dbReference type="Gene3D" id="1.20.120.720">
    <property type="entry name" value="Myosin VI head, motor domain, U50 subdomain"/>
    <property type="match status" value="1"/>
</dbReference>
<evidence type="ECO:0000313" key="16">
    <source>
        <dbReference type="EMBL" id="GMI23807.1"/>
    </source>
</evidence>
<dbReference type="PROSITE" id="PS50178">
    <property type="entry name" value="ZF_FYVE"/>
    <property type="match status" value="1"/>
</dbReference>
<dbReference type="Gene3D" id="1.20.58.530">
    <property type="match status" value="1"/>
</dbReference>
<keyword evidence="8 11" id="KW-0009">Actin-binding</keyword>
<reference evidence="16 17" key="1">
    <citation type="journal article" date="2023" name="Commun. Biol.">
        <title>Genome analysis of Parmales, the sister group of diatoms, reveals the evolutionary specialization of diatoms from phago-mixotrophs to photoautotrophs.</title>
        <authorList>
            <person name="Ban H."/>
            <person name="Sato S."/>
            <person name="Yoshikawa S."/>
            <person name="Yamada K."/>
            <person name="Nakamura Y."/>
            <person name="Ichinomiya M."/>
            <person name="Sato N."/>
            <person name="Blanc-Mathieu R."/>
            <person name="Endo H."/>
            <person name="Kuwata A."/>
            <person name="Ogata H."/>
        </authorList>
    </citation>
    <scope>NUCLEOTIDE SEQUENCE [LARGE SCALE GENOMIC DNA]</scope>
</reference>
<dbReference type="Gene3D" id="1.10.10.820">
    <property type="match status" value="1"/>
</dbReference>
<evidence type="ECO:0000313" key="17">
    <source>
        <dbReference type="Proteomes" id="UP001165060"/>
    </source>
</evidence>
<dbReference type="Gene3D" id="1.25.40.20">
    <property type="entry name" value="Ankyrin repeat-containing domain"/>
    <property type="match status" value="2"/>
</dbReference>
<dbReference type="InterPro" id="IPR036770">
    <property type="entry name" value="Ankyrin_rpt-contain_sf"/>
</dbReference>
<feature type="region of interest" description="Actin-binding" evidence="11">
    <location>
        <begin position="767"/>
        <end position="789"/>
    </location>
</feature>
<dbReference type="SMART" id="SM00242">
    <property type="entry name" value="MYSc"/>
    <property type="match status" value="1"/>
</dbReference>
<feature type="domain" description="Myosin motor" evidence="15">
    <location>
        <begin position="175"/>
        <end position="919"/>
    </location>
</feature>
<dbReference type="Pfam" id="PF12796">
    <property type="entry name" value="Ank_2"/>
    <property type="match status" value="2"/>
</dbReference>
<dbReference type="PANTHER" id="PTHR13140:SF845">
    <property type="entry name" value="MYOSIN-LIKE PROTEIN"/>
    <property type="match status" value="1"/>
</dbReference>
<keyword evidence="12" id="KW-0175">Coiled coil</keyword>
<dbReference type="InterPro" id="IPR002110">
    <property type="entry name" value="Ankyrin_rpt"/>
</dbReference>
<feature type="repeat" description="ANK" evidence="9">
    <location>
        <begin position="1656"/>
        <end position="1681"/>
    </location>
</feature>
<keyword evidence="1" id="KW-0479">Metal-binding</keyword>
<keyword evidence="6 11" id="KW-0518">Myosin</keyword>
<dbReference type="SUPFAM" id="SSF48403">
    <property type="entry name" value="Ankyrin repeat"/>
    <property type="match status" value="1"/>
</dbReference>
<feature type="repeat" description="ANK" evidence="9">
    <location>
        <begin position="1559"/>
        <end position="1591"/>
    </location>
</feature>
<dbReference type="CDD" id="cd00065">
    <property type="entry name" value="FYVE_like_SF"/>
    <property type="match status" value="1"/>
</dbReference>
<dbReference type="Proteomes" id="UP001165060">
    <property type="component" value="Unassembled WGS sequence"/>
</dbReference>
<sequence>MADSRTTLSGRSFAGLPSTPEHGDAPVDKLYDSTLSVPYLGTTRYTQYAAGFSFDSYIVPPDFDADLDTDLVLGTHLYCPMNQEAKRELEDAEGKPPEWSKVNVDSSFAVLQPHDHIDPSQAGPTQVLLVSSLADSTNPTLATPFESQRLVVIRPTPSDAPSPLTLPVNAPATPESLSDLTTLPHLHSPSLISSLSYRFDSSLIYTLAGTGITISINPCKALPSTYATKRIAEYHELSRASDPTDFASAEPHVYKVAAEAAKELLATHKDQAVLVSGESGSGKTVATRYILKYLSHVTKGKGEPSRIQDRVVSSNPILESFGNALTLRNPNSSRFGKFISLSFQVGYDRLKMEHGKINTYLLEKSRILHQAEGERNYHVFYQLLKNRSSYPSLFLPAGEHDAHCSSYAILADPSLPPPSEFTDLSLTLDALTTMGFSAERTASILHTVSAVLHLGNLSFSVDSSTDAVSIASSPLTDHICTLLGVPLESLTKALTTRSIKTASDTYVKPLDLAHCEKAKEGLVKALYASLFTELVESINAGINDAGDSSAQLSSTRGEISILDIFGFETFEHNSLEQLCINYCNEILQSQFNSFVFSNEQRLYDKEGIKWDHIAWSDNNDAINVVSGKSGVLDVLDEQTSLHKTDDLAFINKVYDKALKAHPKAFHVTSKNKANGEFNINHYAGWVTYSCADFLEKNKDELPRESSDLLLSSSESTIAALAKHVKTADTPPPPSSSKLPRFRAASTPASSKSSINSASTSTQFTAQLGLLVKRINATQPHYIRCIKPNDALTPDVFHDAMVGDQLRCAGVLEAVRVSRLGYPHRYDHAEFYARYDIIVDKPTTKLKSNKDKCSHVLQGVLDRKLVSRVKVVKEKEAELANVDEAKLKLGSLSALYGIQIGKTKVFLQRSAYEELEQARTDKLHVFAIRLQAIARQFLTCLRIDHDGRKAKRMEEQRMKRVAEEALRKKKEEEELQRKLKEAAEDAVRAEKEKAGDALKAEKEKAAKELEKKEREGAEQLAARVKEEEEVRKNLQAHLVREQQKALKAANAEAEEKLAAEQEKAAADLAARLATEQEKAATALAAEHEAAATALAAEHEAAAAALAAEHAEHDAHIAAVEEEAEAAKRALEEEHDKATKVIRDAAEKMRVKLEAETEKQIEDANAKLERKIKEEREVAAKLEAEKEQAQQLANALKAAKDETERTKIVLENEKKVALKREQEKAKKITEEVTEAMRVLELGQIEAIAAARKQLEDERESKRGVIDEMVQFKHKIEEDRLAKRIEEMEREQANQKEVAKLVTALNEEQTKGRQEASLLKVQVQEGEVARGLLEGEKGEAEREARELREKLVGVEAEKEELEGVIKGLVAEKEELAAAVKRLEEEKRATEEATELKLRRLEEEKRATEEATELRFKEKDAEAARKAVKEEASRMTLKKAAEAVRAKLQEEREGEKRALEEQLAKSQREAEEVKRRGEEMVEAERAEKERLEAERLAEEEETARRIEYLGRYFNGKAGGGQTPIHYAVAANDAKAVGMMLEHQTPVELLRGSPAIDANAAGREGRTALHLAVLNENEEVAGLLLKAGADPDRADEGGSAPLHMVLEGGMAALLVGAGAGVEVTGKGGRTPLHEACAKGRGDVVQMLLDAGADPNAPCEERGRTALHYAVAGGGGEVLRSVLGSGAGGGGRWLDANAKDGSGDTALHLLCASACAGQEELALLVAAGVDVGRANGRGETPLHSLCRNLPLRKKGLAHPLLLALLELGGTGGAAAHDGATPLHYALFFRAPDAVGMGVALMEAGASLTAPWNFPANAGRWWSGGGGGGGEVVIPLDMVKADAGASGRLLAAITAPQTWVPNGRVECQTCDRKFTVVQRRHHCRHCGRCVCGRCARGQVDAGLLPEKVREALKEKGGGSRVCGQCEAVLVGKRGGGTGGGKRVERVDSDVTFDTFVGSDTPDSPRNVLDTTVEC</sequence>
<keyword evidence="7 11" id="KW-0505">Motor protein</keyword>
<dbReference type="InterPro" id="IPR011011">
    <property type="entry name" value="Znf_FYVE_PHD"/>
</dbReference>
<feature type="repeat" description="ANK" evidence="9">
    <location>
        <begin position="1622"/>
        <end position="1654"/>
    </location>
</feature>
<dbReference type="InterPro" id="IPR036961">
    <property type="entry name" value="Kinesin_motor_dom_sf"/>
</dbReference>
<comment type="caution">
    <text evidence="16">The sequence shown here is derived from an EMBL/GenBank/DDBJ whole genome shotgun (WGS) entry which is preliminary data.</text>
</comment>
<dbReference type="Gene3D" id="3.40.850.10">
    <property type="entry name" value="Kinesin motor domain"/>
    <property type="match status" value="1"/>
</dbReference>
<dbReference type="Gene3D" id="1.20.5.4820">
    <property type="match status" value="1"/>
</dbReference>
<dbReference type="Gene3D" id="3.30.40.10">
    <property type="entry name" value="Zinc/RING finger domain, C3HC4 (zinc finger)"/>
    <property type="match status" value="1"/>
</dbReference>
<feature type="binding site" evidence="11">
    <location>
        <begin position="277"/>
        <end position="284"/>
    </location>
    <ligand>
        <name>ATP</name>
        <dbReference type="ChEBI" id="CHEBI:30616"/>
    </ligand>
</feature>
<dbReference type="SMART" id="SM00064">
    <property type="entry name" value="FYVE"/>
    <property type="match status" value="1"/>
</dbReference>
<dbReference type="SUPFAM" id="SSF52540">
    <property type="entry name" value="P-loop containing nucleoside triphosphate hydrolases"/>
    <property type="match status" value="1"/>
</dbReference>
<feature type="domain" description="FYVE-type" evidence="14">
    <location>
        <begin position="1854"/>
        <end position="1923"/>
    </location>
</feature>
<evidence type="ECO:0000256" key="7">
    <source>
        <dbReference type="ARBA" id="ARBA00023175"/>
    </source>
</evidence>
<protein>
    <submittedName>
        <fullName evidence="16">Uncharacterized protein</fullName>
    </submittedName>
</protein>
<dbReference type="PRINTS" id="PR01415">
    <property type="entry name" value="ANKYRIN"/>
</dbReference>
<evidence type="ECO:0000256" key="4">
    <source>
        <dbReference type="ARBA" id="ARBA00022833"/>
    </source>
</evidence>
<keyword evidence="4" id="KW-0862">Zinc</keyword>
<evidence type="ECO:0000256" key="6">
    <source>
        <dbReference type="ARBA" id="ARBA00023123"/>
    </source>
</evidence>
<keyword evidence="2 11" id="KW-0547">Nucleotide-binding</keyword>
<evidence type="ECO:0000256" key="11">
    <source>
        <dbReference type="PROSITE-ProRule" id="PRU00782"/>
    </source>
</evidence>
<evidence type="ECO:0000256" key="10">
    <source>
        <dbReference type="PROSITE-ProRule" id="PRU00091"/>
    </source>
</evidence>
<feature type="coiled-coil region" evidence="12">
    <location>
        <begin position="1108"/>
        <end position="1407"/>
    </location>
</feature>
<dbReference type="InterPro" id="IPR001609">
    <property type="entry name" value="Myosin_head_motor_dom-like"/>
</dbReference>
<dbReference type="Pfam" id="PF00063">
    <property type="entry name" value="Myosin_head"/>
    <property type="match status" value="1"/>
</dbReference>
<feature type="compositionally biased region" description="Low complexity" evidence="13">
    <location>
        <begin position="743"/>
        <end position="755"/>
    </location>
</feature>
<dbReference type="PROSITE" id="PS50297">
    <property type="entry name" value="ANK_REP_REGION"/>
    <property type="match status" value="3"/>
</dbReference>
<dbReference type="Pfam" id="PF01363">
    <property type="entry name" value="FYVE"/>
    <property type="match status" value="1"/>
</dbReference>
<evidence type="ECO:0000256" key="3">
    <source>
        <dbReference type="ARBA" id="ARBA00022771"/>
    </source>
</evidence>
<name>A0ABQ6MD26_9STRA</name>
<feature type="compositionally biased region" description="Polar residues" evidence="13">
    <location>
        <begin position="1"/>
        <end position="10"/>
    </location>
</feature>
<dbReference type="PROSITE" id="PS50088">
    <property type="entry name" value="ANK_REPEAT"/>
    <property type="match status" value="3"/>
</dbReference>
<evidence type="ECO:0000256" key="5">
    <source>
        <dbReference type="ARBA" id="ARBA00022840"/>
    </source>
</evidence>
<keyword evidence="17" id="KW-1185">Reference proteome</keyword>
<proteinExistence type="inferred from homology"/>
<dbReference type="EMBL" id="BRYB01002677">
    <property type="protein sequence ID" value="GMI23807.1"/>
    <property type="molecule type" value="Genomic_DNA"/>
</dbReference>
<evidence type="ECO:0000259" key="14">
    <source>
        <dbReference type="PROSITE" id="PS50178"/>
    </source>
</evidence>
<evidence type="ECO:0000256" key="9">
    <source>
        <dbReference type="PROSITE-ProRule" id="PRU00023"/>
    </source>
</evidence>
<evidence type="ECO:0000256" key="2">
    <source>
        <dbReference type="ARBA" id="ARBA00022741"/>
    </source>
</evidence>
<feature type="region of interest" description="Disordered" evidence="13">
    <location>
        <begin position="1444"/>
        <end position="1476"/>
    </location>
</feature>
<evidence type="ECO:0000256" key="13">
    <source>
        <dbReference type="SAM" id="MobiDB-lite"/>
    </source>
</evidence>
<dbReference type="InterPro" id="IPR013083">
    <property type="entry name" value="Znf_RING/FYVE/PHD"/>
</dbReference>
<keyword evidence="5 11" id="KW-0067">ATP-binding</keyword>
<dbReference type="PRINTS" id="PR00193">
    <property type="entry name" value="MYOSINHEAVY"/>
</dbReference>
<dbReference type="PROSITE" id="PS51456">
    <property type="entry name" value="MYOSIN_MOTOR"/>
    <property type="match status" value="1"/>
</dbReference>
<dbReference type="InterPro" id="IPR017455">
    <property type="entry name" value="Znf_FYVE-rel"/>
</dbReference>
<evidence type="ECO:0000256" key="8">
    <source>
        <dbReference type="ARBA" id="ARBA00023203"/>
    </source>
</evidence>
<dbReference type="InterPro" id="IPR000306">
    <property type="entry name" value="Znf_FYVE"/>
</dbReference>
<keyword evidence="3 10" id="KW-0863">Zinc-finger</keyword>
<dbReference type="SMART" id="SM00248">
    <property type="entry name" value="ANK"/>
    <property type="match status" value="7"/>
</dbReference>
<feature type="coiled-coil region" evidence="12">
    <location>
        <begin position="951"/>
        <end position="1077"/>
    </location>
</feature>
<gene>
    <name evidence="16" type="ORF">TeGR_g13270</name>
</gene>